<dbReference type="Gene3D" id="3.30.450.40">
    <property type="match status" value="1"/>
</dbReference>
<dbReference type="InterPro" id="IPR011712">
    <property type="entry name" value="Sig_transdc_His_kin_sub3_dim/P"/>
</dbReference>
<comment type="catalytic activity">
    <reaction evidence="1">
        <text>ATP + protein L-histidine = ADP + protein N-phospho-L-histidine.</text>
        <dbReference type="EC" id="2.7.13.3"/>
    </reaction>
</comment>
<dbReference type="SUPFAM" id="SSF55781">
    <property type="entry name" value="GAF domain-like"/>
    <property type="match status" value="1"/>
</dbReference>
<feature type="domain" description="Histidine kinase/HSP90-like ATPase" evidence="17">
    <location>
        <begin position="419"/>
        <end position="511"/>
    </location>
</feature>
<keyword evidence="6" id="KW-0479">Metal-binding</keyword>
<dbReference type="PANTHER" id="PTHR24421">
    <property type="entry name" value="NITRATE/NITRITE SENSOR PROTEIN NARX-RELATED"/>
    <property type="match status" value="1"/>
</dbReference>
<dbReference type="InterPro" id="IPR004358">
    <property type="entry name" value="Sig_transdc_His_kin-like_C"/>
</dbReference>
<feature type="domain" description="GAF" evidence="16">
    <location>
        <begin position="157"/>
        <end position="309"/>
    </location>
</feature>
<dbReference type="InterPro" id="IPR029016">
    <property type="entry name" value="GAF-like_dom_sf"/>
</dbReference>
<dbReference type="EC" id="2.7.13.3" evidence="4"/>
<organism evidence="18 19">
    <name type="scientific">Pseudonocardia acidicola</name>
    <dbReference type="NCBI Taxonomy" id="2724939"/>
    <lineage>
        <taxon>Bacteria</taxon>
        <taxon>Bacillati</taxon>
        <taxon>Actinomycetota</taxon>
        <taxon>Actinomycetes</taxon>
        <taxon>Pseudonocardiales</taxon>
        <taxon>Pseudonocardiaceae</taxon>
        <taxon>Pseudonocardia</taxon>
    </lineage>
</organism>
<reference evidence="18 19" key="1">
    <citation type="submission" date="2020-04" db="EMBL/GenBank/DDBJ databases">
        <authorList>
            <person name="Klaysubun C."/>
            <person name="Duangmal K."/>
            <person name="Lipun K."/>
        </authorList>
    </citation>
    <scope>NUCLEOTIDE SEQUENCE [LARGE SCALE GENOMIC DNA]</scope>
    <source>
        <strain evidence="18 19">K10HN5</strain>
    </source>
</reference>
<evidence type="ECO:0000256" key="11">
    <source>
        <dbReference type="ARBA" id="ARBA00023012"/>
    </source>
</evidence>
<keyword evidence="10" id="KW-0408">Iron</keyword>
<comment type="subcellular location">
    <subcellularLocation>
        <location evidence="3">Cytoplasm</location>
    </subcellularLocation>
</comment>
<dbReference type="Pfam" id="PF02518">
    <property type="entry name" value="HATPase_c"/>
    <property type="match status" value="1"/>
</dbReference>
<evidence type="ECO:0000256" key="5">
    <source>
        <dbReference type="ARBA" id="ARBA00017322"/>
    </source>
</evidence>
<name>A0ABX1SMP6_9PSEU</name>
<feature type="compositionally biased region" description="Basic and acidic residues" evidence="15">
    <location>
        <begin position="19"/>
        <end position="32"/>
    </location>
</feature>
<proteinExistence type="predicted"/>
<keyword evidence="19" id="KW-1185">Reference proteome</keyword>
<dbReference type="PRINTS" id="PR00344">
    <property type="entry name" value="BCTRLSENSOR"/>
</dbReference>
<evidence type="ECO:0000256" key="7">
    <source>
        <dbReference type="ARBA" id="ARBA00022490"/>
    </source>
</evidence>
<comment type="cofactor">
    <cofactor evidence="2">
        <name>[4Fe-4S] cluster</name>
        <dbReference type="ChEBI" id="CHEBI:49883"/>
    </cofactor>
</comment>
<evidence type="ECO:0000256" key="6">
    <source>
        <dbReference type="ARBA" id="ARBA00022485"/>
    </source>
</evidence>
<protein>
    <recommendedName>
        <fullName evidence="5">Oxygen sensor histidine kinase NreB</fullName>
        <ecNumber evidence="4">2.7.13.3</ecNumber>
    </recommendedName>
    <alternativeName>
        <fullName evidence="14">Nitrogen regulation protein B</fullName>
    </alternativeName>
</protein>
<evidence type="ECO:0000256" key="1">
    <source>
        <dbReference type="ARBA" id="ARBA00000085"/>
    </source>
</evidence>
<feature type="compositionally biased region" description="Gly residues" evidence="15">
    <location>
        <begin position="1"/>
        <end position="12"/>
    </location>
</feature>
<evidence type="ECO:0000313" key="18">
    <source>
        <dbReference type="EMBL" id="NMI01809.1"/>
    </source>
</evidence>
<keyword evidence="9" id="KW-0418">Kinase</keyword>
<evidence type="ECO:0000259" key="17">
    <source>
        <dbReference type="SMART" id="SM00387"/>
    </source>
</evidence>
<dbReference type="Gene3D" id="3.30.565.10">
    <property type="entry name" value="Histidine kinase-like ATPase, C-terminal domain"/>
    <property type="match status" value="1"/>
</dbReference>
<dbReference type="InterPro" id="IPR003594">
    <property type="entry name" value="HATPase_dom"/>
</dbReference>
<keyword evidence="6" id="KW-0004">4Fe-4S</keyword>
<evidence type="ECO:0000256" key="10">
    <source>
        <dbReference type="ARBA" id="ARBA00023004"/>
    </source>
</evidence>
<dbReference type="Proteomes" id="UP000820669">
    <property type="component" value="Unassembled WGS sequence"/>
</dbReference>
<evidence type="ECO:0000256" key="13">
    <source>
        <dbReference type="ARBA" id="ARBA00024827"/>
    </source>
</evidence>
<comment type="function">
    <text evidence="13">Member of the two-component regulatory system NreB/NreC involved in the control of dissimilatory nitrate/nitrite reduction in response to oxygen. NreB functions as a direct oxygen sensor histidine kinase which is autophosphorylated, in the absence of oxygen, probably at the conserved histidine residue, and transfers its phosphate group probably to a conserved aspartate residue of NreC. NreB/NreC activates the expression of the nitrate (narGHJI) and nitrite (nir) reductase operons, as well as the putative nitrate transporter gene narT.</text>
</comment>
<evidence type="ECO:0000256" key="15">
    <source>
        <dbReference type="SAM" id="MobiDB-lite"/>
    </source>
</evidence>
<accession>A0ABX1SMP6</accession>
<evidence type="ECO:0000256" key="12">
    <source>
        <dbReference type="ARBA" id="ARBA00023014"/>
    </source>
</evidence>
<dbReference type="EMBL" id="JAAXLA010000102">
    <property type="protein sequence ID" value="NMI01809.1"/>
    <property type="molecule type" value="Genomic_DNA"/>
</dbReference>
<dbReference type="SMART" id="SM00387">
    <property type="entry name" value="HATPase_c"/>
    <property type="match status" value="1"/>
</dbReference>
<evidence type="ECO:0000256" key="2">
    <source>
        <dbReference type="ARBA" id="ARBA00001966"/>
    </source>
</evidence>
<gene>
    <name evidence="18" type="ORF">HF526_31615</name>
</gene>
<evidence type="ECO:0000313" key="19">
    <source>
        <dbReference type="Proteomes" id="UP000820669"/>
    </source>
</evidence>
<keyword evidence="8" id="KW-0808">Transferase</keyword>
<feature type="compositionally biased region" description="Low complexity" evidence="15">
    <location>
        <begin position="52"/>
        <end position="81"/>
    </location>
</feature>
<evidence type="ECO:0000256" key="8">
    <source>
        <dbReference type="ARBA" id="ARBA00022679"/>
    </source>
</evidence>
<comment type="caution">
    <text evidence="18">The sequence shown here is derived from an EMBL/GenBank/DDBJ whole genome shotgun (WGS) entry which is preliminary data.</text>
</comment>
<sequence length="517" mass="53874">MSGLRGAAGPGTLGPDASEGAHHLRPDLDPHRRCGLAGRRRGGGRPDRPDDPAAGPAGAPQPRRCRAAAAGRAPGLPSGPARVERRVPAGGRRARAAGRELVVRNVLCIRGCRAGHDLCDRPRVSPTRRAAVERALEQQHLLDTLLTEQDGLLSVLDRVLALSGTARLIRDAAGADAGFVADIEDPGTAVIRWLAGNRTDALQDIAVPVGQGVGGRVLASGESVRVRDYVSASSITHQFDWVIRQEAMAAMLAVPIIGERPDGTATVAVGYAALRGPGEFGDRAVDAVTDVAVEAARALRLAEQAEAGRQTAVAAERRRMQASLHDSVGAMLFSIGAQVRDLRSTLVDNPLLRARLGRLEADVSAASQALREALLALSEFTPERALPIELAEHCRSFEARTGVPARLVQLGDVAPLDSERTNLLISAVREGLLNAEKHADAGAVVVSLGAVDEGVQVAVADDGTGAAGGSGGSGLGIRTLAERAARLGGRVSLVYDEDGGTTLRIMLPYPPTPGGRR</sequence>
<dbReference type="InterPro" id="IPR050482">
    <property type="entry name" value="Sensor_HK_TwoCompSys"/>
</dbReference>
<dbReference type="InterPro" id="IPR036890">
    <property type="entry name" value="HATPase_C_sf"/>
</dbReference>
<evidence type="ECO:0000256" key="14">
    <source>
        <dbReference type="ARBA" id="ARBA00030800"/>
    </source>
</evidence>
<keyword evidence="12" id="KW-0411">Iron-sulfur</keyword>
<evidence type="ECO:0000256" key="4">
    <source>
        <dbReference type="ARBA" id="ARBA00012438"/>
    </source>
</evidence>
<dbReference type="Pfam" id="PF13185">
    <property type="entry name" value="GAF_2"/>
    <property type="match status" value="1"/>
</dbReference>
<dbReference type="SMART" id="SM00065">
    <property type="entry name" value="GAF"/>
    <property type="match status" value="1"/>
</dbReference>
<evidence type="ECO:0000256" key="9">
    <source>
        <dbReference type="ARBA" id="ARBA00022777"/>
    </source>
</evidence>
<feature type="region of interest" description="Disordered" evidence="15">
    <location>
        <begin position="1"/>
        <end position="90"/>
    </location>
</feature>
<evidence type="ECO:0000259" key="16">
    <source>
        <dbReference type="SMART" id="SM00065"/>
    </source>
</evidence>
<dbReference type="InterPro" id="IPR003018">
    <property type="entry name" value="GAF"/>
</dbReference>
<evidence type="ECO:0000256" key="3">
    <source>
        <dbReference type="ARBA" id="ARBA00004496"/>
    </source>
</evidence>
<dbReference type="SUPFAM" id="SSF55874">
    <property type="entry name" value="ATPase domain of HSP90 chaperone/DNA topoisomerase II/histidine kinase"/>
    <property type="match status" value="1"/>
</dbReference>
<dbReference type="Gene3D" id="1.20.5.1930">
    <property type="match status" value="1"/>
</dbReference>
<keyword evidence="11" id="KW-0902">Two-component regulatory system</keyword>
<keyword evidence="7" id="KW-0963">Cytoplasm</keyword>
<dbReference type="Pfam" id="PF07730">
    <property type="entry name" value="HisKA_3"/>
    <property type="match status" value="1"/>
</dbReference>